<evidence type="ECO:0000313" key="2">
    <source>
        <dbReference type="EMBL" id="NUU55233.1"/>
    </source>
</evidence>
<sequence length="277" mass="30981">MNNAAIWFSTVLLLGGLTATSSSIVGAKPAAPERISQLSVNTTSVTPSIYSSIKPFKKSNSTNKIIWKGGNITLTATTLKLEGKPTFEQNVIQSIVVTKGNQKHTIETSDLEDNWLDITSVVASNSNTWLAVNAKRSSGNTLMLLNLQTGEVTDLNERLKKAGKKNLETIATYNWAPNEDQIAFSYGDPSKSSLAIYNVQKESFIYLPRATNYISTNLILWQKNGKILDYISEYPSDQMILYRYSIESNKVKPVKKISRNEFAEWFQLDKYPYSNDK</sequence>
<proteinExistence type="predicted"/>
<protein>
    <recommendedName>
        <fullName evidence="4">WD40 repeat protein</fullName>
    </recommendedName>
</protein>
<dbReference type="InterPro" id="IPR011042">
    <property type="entry name" value="6-blade_b-propeller_TolB-like"/>
</dbReference>
<dbReference type="GeneID" id="97131886"/>
<evidence type="ECO:0008006" key="4">
    <source>
        <dbReference type="Google" id="ProtNLM"/>
    </source>
</evidence>
<dbReference type="EMBL" id="JABMCC010000111">
    <property type="protein sequence ID" value="NUU55233.1"/>
    <property type="molecule type" value="Genomic_DNA"/>
</dbReference>
<gene>
    <name evidence="2" type="ORF">HP548_14280</name>
</gene>
<dbReference type="Proteomes" id="UP000577724">
    <property type="component" value="Unassembled WGS sequence"/>
</dbReference>
<keyword evidence="1" id="KW-0732">Signal</keyword>
<dbReference type="SUPFAM" id="SSF82171">
    <property type="entry name" value="DPP6 N-terminal domain-like"/>
    <property type="match status" value="1"/>
</dbReference>
<dbReference type="Gene3D" id="2.120.10.30">
    <property type="entry name" value="TolB, C-terminal domain"/>
    <property type="match status" value="1"/>
</dbReference>
<evidence type="ECO:0000313" key="3">
    <source>
        <dbReference type="Proteomes" id="UP000577724"/>
    </source>
</evidence>
<dbReference type="RefSeq" id="WP_175382049.1">
    <property type="nucleotide sequence ID" value="NZ_CBCRYD010000004.1"/>
</dbReference>
<comment type="caution">
    <text evidence="2">The sequence shown here is derived from an EMBL/GenBank/DDBJ whole genome shotgun (WGS) entry which is preliminary data.</text>
</comment>
<reference evidence="2 3" key="1">
    <citation type="submission" date="2020-05" db="EMBL/GenBank/DDBJ databases">
        <title>Genome Sequencing of Type Strains.</title>
        <authorList>
            <person name="Lemaire J.F."/>
            <person name="Inderbitzin P."/>
            <person name="Gregorio O.A."/>
            <person name="Collins S.B."/>
            <person name="Wespe N."/>
            <person name="Knight-Connoni V."/>
        </authorList>
    </citation>
    <scope>NUCLEOTIDE SEQUENCE [LARGE SCALE GENOMIC DNA]</scope>
    <source>
        <strain evidence="2 3">DSM 19942</strain>
    </source>
</reference>
<name>A0ABX2MMG0_9BACL</name>
<accession>A0ABX2MMG0</accession>
<evidence type="ECO:0000256" key="1">
    <source>
        <dbReference type="SAM" id="SignalP"/>
    </source>
</evidence>
<feature type="chain" id="PRO_5045893443" description="WD40 repeat protein" evidence="1">
    <location>
        <begin position="28"/>
        <end position="277"/>
    </location>
</feature>
<organism evidence="2 3">
    <name type="scientific">Paenibacillus taichungensis</name>
    <dbReference type="NCBI Taxonomy" id="484184"/>
    <lineage>
        <taxon>Bacteria</taxon>
        <taxon>Bacillati</taxon>
        <taxon>Bacillota</taxon>
        <taxon>Bacilli</taxon>
        <taxon>Bacillales</taxon>
        <taxon>Paenibacillaceae</taxon>
        <taxon>Paenibacillus</taxon>
    </lineage>
</organism>
<feature type="signal peptide" evidence="1">
    <location>
        <begin position="1"/>
        <end position="27"/>
    </location>
</feature>
<keyword evidence="3" id="KW-1185">Reference proteome</keyword>